<evidence type="ECO:0000256" key="1">
    <source>
        <dbReference type="SAM" id="Phobius"/>
    </source>
</evidence>
<feature type="transmembrane region" description="Helical" evidence="1">
    <location>
        <begin position="163"/>
        <end position="186"/>
    </location>
</feature>
<gene>
    <name evidence="2" type="ORF">LTR24_003747</name>
</gene>
<feature type="transmembrane region" description="Helical" evidence="1">
    <location>
        <begin position="16"/>
        <end position="34"/>
    </location>
</feature>
<reference evidence="2 3" key="1">
    <citation type="submission" date="2023-08" db="EMBL/GenBank/DDBJ databases">
        <title>Black Yeasts Isolated from many extreme environments.</title>
        <authorList>
            <person name="Coleine C."/>
            <person name="Stajich J.E."/>
            <person name="Selbmann L."/>
        </authorList>
    </citation>
    <scope>NUCLEOTIDE SEQUENCE [LARGE SCALE GENOMIC DNA]</scope>
    <source>
        <strain evidence="2 3">CCFEE 5885</strain>
    </source>
</reference>
<keyword evidence="3" id="KW-1185">Reference proteome</keyword>
<comment type="caution">
    <text evidence="2">The sequence shown here is derived from an EMBL/GenBank/DDBJ whole genome shotgun (WGS) entry which is preliminary data.</text>
</comment>
<keyword evidence="1" id="KW-0812">Transmembrane</keyword>
<name>A0ABR0KDX2_9EURO</name>
<dbReference type="EMBL" id="JAVRRG010000036">
    <property type="protein sequence ID" value="KAK5094142.1"/>
    <property type="molecule type" value="Genomic_DNA"/>
</dbReference>
<feature type="transmembrane region" description="Helical" evidence="1">
    <location>
        <begin position="81"/>
        <end position="100"/>
    </location>
</feature>
<feature type="transmembrane region" description="Helical" evidence="1">
    <location>
        <begin position="226"/>
        <end position="250"/>
    </location>
</feature>
<keyword evidence="1" id="KW-1133">Transmembrane helix</keyword>
<accession>A0ABR0KDX2</accession>
<dbReference type="InterPro" id="IPR052786">
    <property type="entry name" value="Spore_wall_assembly"/>
</dbReference>
<dbReference type="PANTHER" id="PTHR34292:SF1">
    <property type="entry name" value="OUTER SPORE WALL PROTEIN RRT8"/>
    <property type="match status" value="1"/>
</dbReference>
<protein>
    <submittedName>
        <fullName evidence="2">Uncharacterized protein</fullName>
    </submittedName>
</protein>
<evidence type="ECO:0000313" key="2">
    <source>
        <dbReference type="EMBL" id="KAK5094142.1"/>
    </source>
</evidence>
<sequence>MPPASSRRSEWNPIKIIAGASWLYPIKGILYFVGHTRFWPLFKGRLLPVTLLSFFIYGILFTFAFLPQVAVLAIFHGPGAWINGAVLTLGEGSAIIALLFEAFFVDETLVDVFDAVLIDCGCQALVSHGRVLDTTASNSVKMLGKPTISSVYSPFSLRQIIEFVLLLPLTFVPIAGVPMFLILTGYRAGPLQHWRWFKLRDLTKKERNQEMRKRKLKYTWFGAVHLALQLVPGLSMLFLLTSAAGSALWVAKLEKERTTRVGSTIQAAERYEDEPA</sequence>
<feature type="transmembrane region" description="Helical" evidence="1">
    <location>
        <begin position="46"/>
        <end position="75"/>
    </location>
</feature>
<evidence type="ECO:0000313" key="3">
    <source>
        <dbReference type="Proteomes" id="UP001345013"/>
    </source>
</evidence>
<dbReference type="PANTHER" id="PTHR34292">
    <property type="entry name" value="OUTER SPORE WALL PROTEIN LDS1"/>
    <property type="match status" value="1"/>
</dbReference>
<keyword evidence="1" id="KW-0472">Membrane</keyword>
<proteinExistence type="predicted"/>
<organism evidence="2 3">
    <name type="scientific">Lithohypha guttulata</name>
    <dbReference type="NCBI Taxonomy" id="1690604"/>
    <lineage>
        <taxon>Eukaryota</taxon>
        <taxon>Fungi</taxon>
        <taxon>Dikarya</taxon>
        <taxon>Ascomycota</taxon>
        <taxon>Pezizomycotina</taxon>
        <taxon>Eurotiomycetes</taxon>
        <taxon>Chaetothyriomycetidae</taxon>
        <taxon>Chaetothyriales</taxon>
        <taxon>Trichomeriaceae</taxon>
        <taxon>Lithohypha</taxon>
    </lineage>
</organism>
<dbReference type="Proteomes" id="UP001345013">
    <property type="component" value="Unassembled WGS sequence"/>
</dbReference>